<sequence length="489" mass="53827">MMDDKFSLFSFSGKMKTLHLSWMAFFITFMVWFNFAPLLQMVKETLELSTEEIKTLLILNVALTIPARVIIGMLTDKYGPRLVYSILLAVCSIPCFMFAFADSFIEAAIARFLLGFIGAGFVIGIRLVSEWFPHHELGTAEGIYGGWGNFGSAVAAFSLPTLALWFGGDEGWRYAVAITGAMSLLFSFIFYSQVTDTPKGATYFKPTHSTAMEVTSIGDFYFLLIMKIPMYAALALLTWKLSSSGIGMLSDTVVNGVYLLLVGIYIYEITQVWKVNKTIFYNDVAPHHQYKFKQVAVLNVLYFATFGSELAVISMLPLFFSDTFELTPVMAGMVASAYAFMNLMSRPGGGWISDKFGRKPTLLILTAGLAVGYFLMGQVNSEWPLWLAVAAAMGCSFFVQAGEGAVFATVPLIKRRMTGQIAGMTGAYGNVGAVVYLTILSFVDYQTFFFVIAVTAVLGFVVLLKMEEPSGKITEVNEDGSITLIDVSH</sequence>
<keyword evidence="6 8" id="KW-0534">Nitrate assimilation</keyword>
<dbReference type="InterPro" id="IPR044772">
    <property type="entry name" value="NO3_transporter"/>
</dbReference>
<feature type="transmembrane region" description="Helical" evidence="8">
    <location>
        <begin position="245"/>
        <end position="267"/>
    </location>
</feature>
<keyword evidence="11" id="KW-1185">Reference proteome</keyword>
<keyword evidence="5 8" id="KW-1133">Transmembrane helix</keyword>
<evidence type="ECO:0000256" key="2">
    <source>
        <dbReference type="ARBA" id="ARBA00008432"/>
    </source>
</evidence>
<keyword evidence="3 8" id="KW-0813">Transport</keyword>
<evidence type="ECO:0000313" key="11">
    <source>
        <dbReference type="Proteomes" id="UP000001730"/>
    </source>
</evidence>
<gene>
    <name evidence="10" type="ordered locus">VSAL_II0247</name>
</gene>
<evidence type="ECO:0000256" key="3">
    <source>
        <dbReference type="ARBA" id="ARBA00022448"/>
    </source>
</evidence>
<organism evidence="10 11">
    <name type="scientific">Aliivibrio salmonicida (strain LFI1238)</name>
    <name type="common">Vibrio salmonicida (strain LFI1238)</name>
    <dbReference type="NCBI Taxonomy" id="316275"/>
    <lineage>
        <taxon>Bacteria</taxon>
        <taxon>Pseudomonadati</taxon>
        <taxon>Pseudomonadota</taxon>
        <taxon>Gammaproteobacteria</taxon>
        <taxon>Vibrionales</taxon>
        <taxon>Vibrionaceae</taxon>
        <taxon>Aliivibrio</taxon>
    </lineage>
</organism>
<feature type="transmembrane region" description="Helical" evidence="8">
    <location>
        <begin position="385"/>
        <end position="409"/>
    </location>
</feature>
<dbReference type="PROSITE" id="PS00216">
    <property type="entry name" value="SUGAR_TRANSPORT_1"/>
    <property type="match status" value="1"/>
</dbReference>
<name>B6EQM4_ALISL</name>
<dbReference type="GO" id="GO:0005886">
    <property type="term" value="C:plasma membrane"/>
    <property type="evidence" value="ECO:0007669"/>
    <property type="project" value="UniProtKB-SubCell"/>
</dbReference>
<dbReference type="InterPro" id="IPR011701">
    <property type="entry name" value="MFS"/>
</dbReference>
<feature type="transmembrane region" description="Helical" evidence="8">
    <location>
        <begin position="146"/>
        <end position="166"/>
    </location>
</feature>
<dbReference type="eggNOG" id="COG2223">
    <property type="taxonomic scope" value="Bacteria"/>
</dbReference>
<dbReference type="RefSeq" id="WP_012551621.1">
    <property type="nucleotide sequence ID" value="NC_011313.1"/>
</dbReference>
<dbReference type="Pfam" id="PF07690">
    <property type="entry name" value="MFS_1"/>
    <property type="match status" value="2"/>
</dbReference>
<protein>
    <recommendedName>
        <fullName evidence="8">Nitrate/nitrite transporter</fullName>
    </recommendedName>
</protein>
<evidence type="ECO:0000259" key="9">
    <source>
        <dbReference type="PROSITE" id="PS50850"/>
    </source>
</evidence>
<dbReference type="Proteomes" id="UP000001730">
    <property type="component" value="Chromosome 2"/>
</dbReference>
<dbReference type="PROSITE" id="PS50850">
    <property type="entry name" value="MFS"/>
    <property type="match status" value="1"/>
</dbReference>
<comment type="similarity">
    <text evidence="2 8">Belongs to the major facilitator superfamily. Nitrate/nitrite porter (TC 2.A.1.8) family.</text>
</comment>
<evidence type="ECO:0000256" key="1">
    <source>
        <dbReference type="ARBA" id="ARBA00004141"/>
    </source>
</evidence>
<dbReference type="InterPro" id="IPR036259">
    <property type="entry name" value="MFS_trans_sf"/>
</dbReference>
<feature type="transmembrane region" description="Helical" evidence="8">
    <location>
        <begin position="82"/>
        <end position="101"/>
    </location>
</feature>
<evidence type="ECO:0000313" key="10">
    <source>
        <dbReference type="EMBL" id="CAQ81001.1"/>
    </source>
</evidence>
<evidence type="ECO:0000256" key="6">
    <source>
        <dbReference type="ARBA" id="ARBA00023063"/>
    </source>
</evidence>
<dbReference type="SUPFAM" id="SSF103473">
    <property type="entry name" value="MFS general substrate transporter"/>
    <property type="match status" value="1"/>
</dbReference>
<feature type="transmembrane region" description="Helical" evidence="8">
    <location>
        <begin position="300"/>
        <end position="320"/>
    </location>
</feature>
<feature type="transmembrane region" description="Helical" evidence="8">
    <location>
        <begin position="362"/>
        <end position="379"/>
    </location>
</feature>
<feature type="domain" description="Major facilitator superfamily (MFS) profile" evidence="9">
    <location>
        <begin position="17"/>
        <end position="471"/>
    </location>
</feature>
<dbReference type="KEGG" id="vsa:VSAL_II0247"/>
<dbReference type="HOGENOM" id="CLU_024204_4_1_6"/>
<comment type="subcellular location">
    <subcellularLocation>
        <location evidence="8">Cell membrane</location>
        <topology evidence="8">Multi-pass membrane protein</topology>
    </subcellularLocation>
    <subcellularLocation>
        <location evidence="1">Membrane</location>
        <topology evidence="1">Multi-pass membrane protein</topology>
    </subcellularLocation>
</comment>
<dbReference type="InterPro" id="IPR020846">
    <property type="entry name" value="MFS_dom"/>
</dbReference>
<feature type="transmembrane region" description="Helical" evidence="8">
    <location>
        <begin position="172"/>
        <end position="191"/>
    </location>
</feature>
<keyword evidence="8" id="KW-1003">Cell membrane</keyword>
<dbReference type="EMBL" id="FM178380">
    <property type="protein sequence ID" value="CAQ81001.1"/>
    <property type="molecule type" value="Genomic_DNA"/>
</dbReference>
<comment type="caution">
    <text evidence="8">Lacks conserved residue(s) required for the propagation of feature annotation.</text>
</comment>
<evidence type="ECO:0000256" key="7">
    <source>
        <dbReference type="ARBA" id="ARBA00023136"/>
    </source>
</evidence>
<feature type="transmembrane region" description="Helical" evidence="8">
    <location>
        <begin position="56"/>
        <end position="75"/>
    </location>
</feature>
<dbReference type="GO" id="GO:0015113">
    <property type="term" value="F:nitrite transmembrane transporter activity"/>
    <property type="evidence" value="ECO:0007669"/>
    <property type="project" value="InterPro"/>
</dbReference>
<keyword evidence="4 8" id="KW-0812">Transmembrane</keyword>
<evidence type="ECO:0000256" key="5">
    <source>
        <dbReference type="ARBA" id="ARBA00022989"/>
    </source>
</evidence>
<feature type="transmembrane region" description="Helical" evidence="8">
    <location>
        <begin position="20"/>
        <end position="36"/>
    </location>
</feature>
<dbReference type="PANTHER" id="PTHR23515">
    <property type="entry name" value="HIGH-AFFINITY NITRATE TRANSPORTER 2.3"/>
    <property type="match status" value="1"/>
</dbReference>
<dbReference type="GO" id="GO:0042128">
    <property type="term" value="P:nitrate assimilation"/>
    <property type="evidence" value="ECO:0007669"/>
    <property type="project" value="UniProtKB-UniRule"/>
</dbReference>
<feature type="transmembrane region" description="Helical" evidence="8">
    <location>
        <begin position="445"/>
        <end position="464"/>
    </location>
</feature>
<dbReference type="NCBIfam" id="TIGR00886">
    <property type="entry name" value="2A0108"/>
    <property type="match status" value="1"/>
</dbReference>
<proteinExistence type="inferred from homology"/>
<feature type="transmembrane region" description="Helical" evidence="8">
    <location>
        <begin position="421"/>
        <end position="439"/>
    </location>
</feature>
<accession>B6EQM4</accession>
<reference evidence="10 11" key="1">
    <citation type="journal article" date="2008" name="BMC Genomics">
        <title>The genome sequence of the fish pathogen Aliivibrio salmonicida strain LFI1238 shows extensive evidence of gene decay.</title>
        <authorList>
            <person name="Hjerde E."/>
            <person name="Lorentzen M.S."/>
            <person name="Holden M.T."/>
            <person name="Seeger K."/>
            <person name="Paulsen S."/>
            <person name="Bason N."/>
            <person name="Churcher C."/>
            <person name="Harris D."/>
            <person name="Norbertczak H."/>
            <person name="Quail M.A."/>
            <person name="Sanders S."/>
            <person name="Thurston S."/>
            <person name="Parkhill J."/>
            <person name="Willassen N.P."/>
            <person name="Thomson N.R."/>
        </authorList>
    </citation>
    <scope>NUCLEOTIDE SEQUENCE [LARGE SCALE GENOMIC DNA]</scope>
    <source>
        <strain evidence="10 11">LFI1238</strain>
    </source>
</reference>
<feature type="transmembrane region" description="Helical" evidence="8">
    <location>
        <begin position="326"/>
        <end position="341"/>
    </location>
</feature>
<dbReference type="AlphaFoldDB" id="B6EQM4"/>
<dbReference type="InterPro" id="IPR004737">
    <property type="entry name" value="NO3_transporter_NarK/NarU-like"/>
</dbReference>
<dbReference type="Gene3D" id="1.20.1250.20">
    <property type="entry name" value="MFS general substrate transporter like domains"/>
    <property type="match status" value="2"/>
</dbReference>
<dbReference type="GO" id="GO:0015112">
    <property type="term" value="F:nitrate transmembrane transporter activity"/>
    <property type="evidence" value="ECO:0007669"/>
    <property type="project" value="UniProtKB-UniRule"/>
</dbReference>
<dbReference type="InterPro" id="IPR005829">
    <property type="entry name" value="Sugar_transporter_CS"/>
</dbReference>
<feature type="transmembrane region" description="Helical" evidence="8">
    <location>
        <begin position="107"/>
        <end position="125"/>
    </location>
</feature>
<keyword evidence="7 8" id="KW-0472">Membrane</keyword>
<evidence type="ECO:0000256" key="8">
    <source>
        <dbReference type="RuleBase" id="RU366033"/>
    </source>
</evidence>
<evidence type="ECO:0000256" key="4">
    <source>
        <dbReference type="ARBA" id="ARBA00022692"/>
    </source>
</evidence>